<name>A0A5N6WE98_9EURO</name>
<dbReference type="Gene3D" id="1.20.5.170">
    <property type="match status" value="1"/>
</dbReference>
<evidence type="ECO:0008006" key="4">
    <source>
        <dbReference type="Google" id="ProtNLM"/>
    </source>
</evidence>
<feature type="coiled-coil region" evidence="1">
    <location>
        <begin position="24"/>
        <end position="72"/>
    </location>
</feature>
<accession>A0A5N6WE98</accession>
<proteinExistence type="predicted"/>
<protein>
    <recommendedName>
        <fullName evidence="4">BZIP domain-containing protein</fullName>
    </recommendedName>
</protein>
<evidence type="ECO:0000313" key="3">
    <source>
        <dbReference type="Proteomes" id="UP000325433"/>
    </source>
</evidence>
<dbReference type="GO" id="GO:0003700">
    <property type="term" value="F:DNA-binding transcription factor activity"/>
    <property type="evidence" value="ECO:0007669"/>
    <property type="project" value="InterPro"/>
</dbReference>
<dbReference type="EMBL" id="ML738296">
    <property type="protein sequence ID" value="KAE8318736.1"/>
    <property type="molecule type" value="Genomic_DNA"/>
</dbReference>
<dbReference type="SUPFAM" id="SSF57959">
    <property type="entry name" value="Leucine zipper domain"/>
    <property type="match status" value="1"/>
</dbReference>
<keyword evidence="3" id="KW-1185">Reference proteome</keyword>
<dbReference type="AlphaFoldDB" id="A0A5N6WE98"/>
<sequence length="250" mass="28389">MPRIKRKTKAEDLTRVRNNQRRCRQRKRDYVAELERRIASIEDTTSQEIQRLQTMVDELRQANERLTALLSAKGADYNFIRPSRQTGNENDALRDMSSDLAPLIDQSLLGTIDNTITAEIPRLGFYSSTSTSHNTCKDFLQETTCLPAFPEIEPDPGSLLLPDQDVTDTTPSTEVSKDEYQDTTVCAVALELVMNCNTKNLSISELDMRLRCGYRSARFQWEGCRVDNQVLFAVLAEVMKLSSVLCVKNQ</sequence>
<keyword evidence="1" id="KW-0175">Coiled coil</keyword>
<dbReference type="Proteomes" id="UP000325433">
    <property type="component" value="Unassembled WGS sequence"/>
</dbReference>
<dbReference type="InterPro" id="IPR046347">
    <property type="entry name" value="bZIP_sf"/>
</dbReference>
<evidence type="ECO:0000313" key="2">
    <source>
        <dbReference type="EMBL" id="KAE8318736.1"/>
    </source>
</evidence>
<reference evidence="3" key="1">
    <citation type="submission" date="2019-04" db="EMBL/GenBank/DDBJ databases">
        <title>Friends and foes A comparative genomics studyof 23 Aspergillus species from section Flavi.</title>
        <authorList>
            <consortium name="DOE Joint Genome Institute"/>
            <person name="Kjaerbolling I."/>
            <person name="Vesth T."/>
            <person name="Frisvad J.C."/>
            <person name="Nybo J.L."/>
            <person name="Theobald S."/>
            <person name="Kildgaard S."/>
            <person name="Isbrandt T."/>
            <person name="Kuo A."/>
            <person name="Sato A."/>
            <person name="Lyhne E.K."/>
            <person name="Kogle M.E."/>
            <person name="Wiebenga A."/>
            <person name="Kun R.S."/>
            <person name="Lubbers R.J."/>
            <person name="Makela M.R."/>
            <person name="Barry K."/>
            <person name="Chovatia M."/>
            <person name="Clum A."/>
            <person name="Daum C."/>
            <person name="Haridas S."/>
            <person name="He G."/>
            <person name="LaButti K."/>
            <person name="Lipzen A."/>
            <person name="Mondo S."/>
            <person name="Riley R."/>
            <person name="Salamov A."/>
            <person name="Simmons B.A."/>
            <person name="Magnuson J.K."/>
            <person name="Henrissat B."/>
            <person name="Mortensen U.H."/>
            <person name="Larsen T.O."/>
            <person name="Devries R.P."/>
            <person name="Grigoriev I.V."/>
            <person name="Machida M."/>
            <person name="Baker S.E."/>
            <person name="Andersen M.R."/>
        </authorList>
    </citation>
    <scope>NUCLEOTIDE SEQUENCE [LARGE SCALE GENOMIC DNA]</scope>
    <source>
        <strain evidence="3">CBS 130015</strain>
    </source>
</reference>
<organism evidence="2 3">
    <name type="scientific">Aspergillus transmontanensis</name>
    <dbReference type="NCBI Taxonomy" id="1034304"/>
    <lineage>
        <taxon>Eukaryota</taxon>
        <taxon>Fungi</taxon>
        <taxon>Dikarya</taxon>
        <taxon>Ascomycota</taxon>
        <taxon>Pezizomycotina</taxon>
        <taxon>Eurotiomycetes</taxon>
        <taxon>Eurotiomycetidae</taxon>
        <taxon>Eurotiales</taxon>
        <taxon>Aspergillaceae</taxon>
        <taxon>Aspergillus</taxon>
        <taxon>Aspergillus subgen. Circumdati</taxon>
    </lineage>
</organism>
<dbReference type="PANTHER" id="PTHR42070">
    <property type="entry name" value="FILAMENT ASSOCIATED PROTEIN, PUTATIVE (AFU_ORTHOLOGUE AFUA_8G06630)-RELATED"/>
    <property type="match status" value="1"/>
</dbReference>
<evidence type="ECO:0000256" key="1">
    <source>
        <dbReference type="SAM" id="Coils"/>
    </source>
</evidence>
<dbReference type="PANTHER" id="PTHR42070:SF1">
    <property type="entry name" value="FILAMENT ASSOCIATED PROTEIN, PUTATIVE (AFU_ORTHOLOGUE AFUA_8G06630)-RELATED"/>
    <property type="match status" value="1"/>
</dbReference>
<gene>
    <name evidence="2" type="ORF">BDV41DRAFT_571651</name>
</gene>